<reference evidence="15 16" key="1">
    <citation type="journal article" date="2012" name="Stand. Genomic Sci.">
        <title>Complete genome sequence of Liberibacter crescens BT-1.</title>
        <authorList>
            <person name="Leonard M.T."/>
            <person name="Fagen J.R."/>
            <person name="Davis-Richardson A.G."/>
            <person name="Davis M.J."/>
            <person name="Triplett E.W."/>
        </authorList>
    </citation>
    <scope>NUCLEOTIDE SEQUENCE [LARGE SCALE GENOMIC DNA]</scope>
    <source>
        <strain evidence="15 16">BT-1</strain>
    </source>
</reference>
<dbReference type="SUPFAM" id="SSF55681">
    <property type="entry name" value="Class II aaRS and biotin synthetases"/>
    <property type="match status" value="1"/>
</dbReference>
<comment type="subcellular location">
    <subcellularLocation>
        <location evidence="1 13">Cytoplasm</location>
    </subcellularLocation>
</comment>
<evidence type="ECO:0000256" key="5">
    <source>
        <dbReference type="ARBA" id="ARBA00022598"/>
    </source>
</evidence>
<dbReference type="GO" id="GO:0005524">
    <property type="term" value="F:ATP binding"/>
    <property type="evidence" value="ECO:0007669"/>
    <property type="project" value="UniProtKB-UniRule"/>
</dbReference>
<organism evidence="15 16">
    <name type="scientific">Liberibacter crescens (strain BT-1)</name>
    <dbReference type="NCBI Taxonomy" id="1215343"/>
    <lineage>
        <taxon>Bacteria</taxon>
        <taxon>Pseudomonadati</taxon>
        <taxon>Pseudomonadota</taxon>
        <taxon>Alphaproteobacteria</taxon>
        <taxon>Hyphomicrobiales</taxon>
        <taxon>Rhizobiaceae</taxon>
        <taxon>Liberibacter</taxon>
    </lineage>
</organism>
<evidence type="ECO:0000313" key="16">
    <source>
        <dbReference type="Proteomes" id="UP000010799"/>
    </source>
</evidence>
<dbReference type="Proteomes" id="UP000010799">
    <property type="component" value="Chromosome"/>
</dbReference>
<keyword evidence="8 13" id="KW-0067">ATP-binding</keyword>
<protein>
    <recommendedName>
        <fullName evidence="13">Phenylalanine--tRNA ligase alpha subunit</fullName>
        <ecNumber evidence="13">6.1.1.20</ecNumber>
    </recommendedName>
    <alternativeName>
        <fullName evidence="13">Phenylalanyl-tRNA synthetase alpha subunit</fullName>
        <shortName evidence="13">PheRS</shortName>
    </alternativeName>
</protein>
<evidence type="ECO:0000259" key="14">
    <source>
        <dbReference type="PROSITE" id="PS50862"/>
    </source>
</evidence>
<evidence type="ECO:0000256" key="2">
    <source>
        <dbReference type="ARBA" id="ARBA00010207"/>
    </source>
</evidence>
<dbReference type="CDD" id="cd00496">
    <property type="entry name" value="PheRS_alpha_core"/>
    <property type="match status" value="1"/>
</dbReference>
<dbReference type="PROSITE" id="PS50862">
    <property type="entry name" value="AA_TRNA_LIGASE_II"/>
    <property type="match status" value="1"/>
</dbReference>
<dbReference type="Pfam" id="PF01409">
    <property type="entry name" value="tRNA-synt_2d"/>
    <property type="match status" value="1"/>
</dbReference>
<evidence type="ECO:0000256" key="10">
    <source>
        <dbReference type="ARBA" id="ARBA00022917"/>
    </source>
</evidence>
<dbReference type="GO" id="GO:0006432">
    <property type="term" value="P:phenylalanyl-tRNA aminoacylation"/>
    <property type="evidence" value="ECO:0007669"/>
    <property type="project" value="UniProtKB-UniRule"/>
</dbReference>
<dbReference type="GO" id="GO:0000287">
    <property type="term" value="F:magnesium ion binding"/>
    <property type="evidence" value="ECO:0007669"/>
    <property type="project" value="UniProtKB-UniRule"/>
</dbReference>
<keyword evidence="16" id="KW-1185">Reference proteome</keyword>
<evidence type="ECO:0000256" key="1">
    <source>
        <dbReference type="ARBA" id="ARBA00004496"/>
    </source>
</evidence>
<dbReference type="KEGG" id="lcc:B488_10640"/>
<dbReference type="InterPro" id="IPR004188">
    <property type="entry name" value="Phe-tRNA_ligase_II_N"/>
</dbReference>
<dbReference type="RefSeq" id="WP_015273481.1">
    <property type="nucleotide sequence ID" value="NC_019907.1"/>
</dbReference>
<feature type="domain" description="Aminoacyl-transfer RNA synthetases class-II family profile" evidence="14">
    <location>
        <begin position="112"/>
        <end position="349"/>
    </location>
</feature>
<comment type="cofactor">
    <cofactor evidence="13">
        <name>Mg(2+)</name>
        <dbReference type="ChEBI" id="CHEBI:18420"/>
    </cofactor>
    <text evidence="13">Binds 2 magnesium ions per tetramer.</text>
</comment>
<dbReference type="GO" id="GO:0000049">
    <property type="term" value="F:tRNA binding"/>
    <property type="evidence" value="ECO:0007669"/>
    <property type="project" value="InterPro"/>
</dbReference>
<dbReference type="STRING" id="1215343.B488_10640"/>
<evidence type="ECO:0000256" key="3">
    <source>
        <dbReference type="ARBA" id="ARBA00011209"/>
    </source>
</evidence>
<keyword evidence="6 13" id="KW-0479">Metal-binding</keyword>
<gene>
    <name evidence="13" type="primary">pheS</name>
    <name evidence="15" type="ordered locus">B488_10640</name>
</gene>
<evidence type="ECO:0000256" key="13">
    <source>
        <dbReference type="HAMAP-Rule" id="MF_00281"/>
    </source>
</evidence>
<accession>L0EXG1</accession>
<dbReference type="HAMAP" id="MF_00281">
    <property type="entry name" value="Phe_tRNA_synth_alpha1"/>
    <property type="match status" value="1"/>
</dbReference>
<dbReference type="GO" id="GO:0005737">
    <property type="term" value="C:cytoplasm"/>
    <property type="evidence" value="ECO:0007669"/>
    <property type="project" value="UniProtKB-SubCell"/>
</dbReference>
<evidence type="ECO:0000256" key="7">
    <source>
        <dbReference type="ARBA" id="ARBA00022741"/>
    </source>
</evidence>
<comment type="subunit">
    <text evidence="3 13">Tetramer of two alpha and two beta subunits.</text>
</comment>
<dbReference type="eggNOG" id="COG0016">
    <property type="taxonomic scope" value="Bacteria"/>
</dbReference>
<proteinExistence type="inferred from homology"/>
<sequence>MDDFSELRIHLLDSISSSNNEDELDAVRVAAFGKNGSFNILLKQLKELDLDTMKLQGAAFNKLKDEISEAISLRKTVIRNKALELRLASEVVDVTLPVRSSSVKRGRIHPITQVLDEVTAIFYDMGFVLAEGPDIETNYYNFTALNFPEDHPARDMHDTFFLSQVSEGGERKVLRTHTSPVQIRVMEKQSLPIRIIVPGRTYRRDSDATHSPMFHQVEGLVVDKIANVANLRWVLETFCASFFEVPSVKMRFRPSFFPFTEPSFEVDIQCSHFNGVIRFDEGTKWMEILGCGMVHPKVLQGVGIDSDVYQGFAWGIGLERITMLKYGMPDMRDFFSSDVRWINHYGFSPIDMPTLFAGLSS</sequence>
<dbReference type="AlphaFoldDB" id="L0EXG1"/>
<dbReference type="Pfam" id="PF02912">
    <property type="entry name" value="Phe_tRNA-synt_N"/>
    <property type="match status" value="1"/>
</dbReference>
<dbReference type="InterPro" id="IPR022911">
    <property type="entry name" value="Phe_tRNA_ligase_alpha1_bac"/>
</dbReference>
<dbReference type="PANTHER" id="PTHR11538:SF41">
    <property type="entry name" value="PHENYLALANINE--TRNA LIGASE, MITOCHONDRIAL"/>
    <property type="match status" value="1"/>
</dbReference>
<dbReference type="InterPro" id="IPR010978">
    <property type="entry name" value="tRNA-bd_arm"/>
</dbReference>
<dbReference type="InterPro" id="IPR045864">
    <property type="entry name" value="aa-tRNA-synth_II/BPL/LPL"/>
</dbReference>
<comment type="catalytic activity">
    <reaction evidence="12 13">
        <text>tRNA(Phe) + L-phenylalanine + ATP = L-phenylalanyl-tRNA(Phe) + AMP + diphosphate + H(+)</text>
        <dbReference type="Rhea" id="RHEA:19413"/>
        <dbReference type="Rhea" id="RHEA-COMP:9668"/>
        <dbReference type="Rhea" id="RHEA-COMP:9699"/>
        <dbReference type="ChEBI" id="CHEBI:15378"/>
        <dbReference type="ChEBI" id="CHEBI:30616"/>
        <dbReference type="ChEBI" id="CHEBI:33019"/>
        <dbReference type="ChEBI" id="CHEBI:58095"/>
        <dbReference type="ChEBI" id="CHEBI:78442"/>
        <dbReference type="ChEBI" id="CHEBI:78531"/>
        <dbReference type="ChEBI" id="CHEBI:456215"/>
        <dbReference type="EC" id="6.1.1.20"/>
    </reaction>
</comment>
<dbReference type="GO" id="GO:0004826">
    <property type="term" value="F:phenylalanine-tRNA ligase activity"/>
    <property type="evidence" value="ECO:0007669"/>
    <property type="project" value="UniProtKB-UniRule"/>
</dbReference>
<dbReference type="SUPFAM" id="SSF46589">
    <property type="entry name" value="tRNA-binding arm"/>
    <property type="match status" value="1"/>
</dbReference>
<dbReference type="EMBL" id="CP003789">
    <property type="protein sequence ID" value="AGA65056.1"/>
    <property type="molecule type" value="Genomic_DNA"/>
</dbReference>
<keyword evidence="7 13" id="KW-0547">Nucleotide-binding</keyword>
<dbReference type="InterPro" id="IPR006195">
    <property type="entry name" value="aa-tRNA-synth_II"/>
</dbReference>
<dbReference type="PANTHER" id="PTHR11538">
    <property type="entry name" value="PHENYLALANYL-TRNA SYNTHETASE"/>
    <property type="match status" value="1"/>
</dbReference>
<evidence type="ECO:0000256" key="8">
    <source>
        <dbReference type="ARBA" id="ARBA00022840"/>
    </source>
</evidence>
<evidence type="ECO:0000256" key="9">
    <source>
        <dbReference type="ARBA" id="ARBA00022842"/>
    </source>
</evidence>
<evidence type="ECO:0000256" key="11">
    <source>
        <dbReference type="ARBA" id="ARBA00023146"/>
    </source>
</evidence>
<dbReference type="InterPro" id="IPR002319">
    <property type="entry name" value="Phenylalanyl-tRNA_Synthase"/>
</dbReference>
<keyword evidence="9 13" id="KW-0460">Magnesium</keyword>
<evidence type="ECO:0000256" key="6">
    <source>
        <dbReference type="ARBA" id="ARBA00022723"/>
    </source>
</evidence>
<keyword evidence="11 13" id="KW-0030">Aminoacyl-tRNA synthetase</keyword>
<dbReference type="PATRIC" id="fig|1215343.11.peg.1093"/>
<keyword evidence="4 13" id="KW-0963">Cytoplasm</keyword>
<evidence type="ECO:0000313" key="15">
    <source>
        <dbReference type="EMBL" id="AGA65056.1"/>
    </source>
</evidence>
<name>L0EXG1_LIBCB</name>
<dbReference type="EC" id="6.1.1.20" evidence="13"/>
<feature type="binding site" evidence="13">
    <location>
        <position position="261"/>
    </location>
    <ligand>
        <name>Mg(2+)</name>
        <dbReference type="ChEBI" id="CHEBI:18420"/>
        <note>shared with beta subunit</note>
    </ligand>
</feature>
<dbReference type="HOGENOM" id="CLU_025086_0_1_5"/>
<keyword evidence="5 13" id="KW-0436">Ligase</keyword>
<keyword evidence="10 13" id="KW-0648">Protein biosynthesis</keyword>
<comment type="similarity">
    <text evidence="2 13">Belongs to the class-II aminoacyl-tRNA synthetase family. Phe-tRNA synthetase alpha subunit type 1 subfamily.</text>
</comment>
<evidence type="ECO:0000256" key="12">
    <source>
        <dbReference type="ARBA" id="ARBA00049255"/>
    </source>
</evidence>
<dbReference type="InterPro" id="IPR004529">
    <property type="entry name" value="Phe-tRNA-synth_IIc_asu"/>
</dbReference>
<dbReference type="NCBIfam" id="TIGR00468">
    <property type="entry name" value="pheS"/>
    <property type="match status" value="1"/>
</dbReference>
<dbReference type="Gene3D" id="3.30.930.10">
    <property type="entry name" value="Bira Bifunctional Protein, Domain 2"/>
    <property type="match status" value="1"/>
</dbReference>
<evidence type="ECO:0000256" key="4">
    <source>
        <dbReference type="ARBA" id="ARBA00022490"/>
    </source>
</evidence>